<dbReference type="EMBL" id="AVOT02030390">
    <property type="protein sequence ID" value="MBW0523570.1"/>
    <property type="molecule type" value="Genomic_DNA"/>
</dbReference>
<evidence type="ECO:0000313" key="2">
    <source>
        <dbReference type="Proteomes" id="UP000765509"/>
    </source>
</evidence>
<sequence>MNFTQKSHTYNPTFHSPKLIVTGQSTTGPKLFVLMNQHLSLENELTRYKFGGQPARSGTWKIWPTISDDIGGILWFKPINNHLSQWANEFHKAGMTSILTISMTVC</sequence>
<keyword evidence="2" id="KW-1185">Reference proteome</keyword>
<evidence type="ECO:0000313" key="1">
    <source>
        <dbReference type="EMBL" id="MBW0523570.1"/>
    </source>
</evidence>
<gene>
    <name evidence="1" type="ORF">O181_063285</name>
</gene>
<accession>A0A9Q3I231</accession>
<protein>
    <submittedName>
        <fullName evidence="1">Uncharacterized protein</fullName>
    </submittedName>
</protein>
<dbReference type="AlphaFoldDB" id="A0A9Q3I231"/>
<name>A0A9Q3I231_9BASI</name>
<dbReference type="Proteomes" id="UP000765509">
    <property type="component" value="Unassembled WGS sequence"/>
</dbReference>
<organism evidence="1 2">
    <name type="scientific">Austropuccinia psidii MF-1</name>
    <dbReference type="NCBI Taxonomy" id="1389203"/>
    <lineage>
        <taxon>Eukaryota</taxon>
        <taxon>Fungi</taxon>
        <taxon>Dikarya</taxon>
        <taxon>Basidiomycota</taxon>
        <taxon>Pucciniomycotina</taxon>
        <taxon>Pucciniomycetes</taxon>
        <taxon>Pucciniales</taxon>
        <taxon>Sphaerophragmiaceae</taxon>
        <taxon>Austropuccinia</taxon>
    </lineage>
</organism>
<proteinExistence type="predicted"/>
<reference evidence="1" key="1">
    <citation type="submission" date="2021-03" db="EMBL/GenBank/DDBJ databases">
        <title>Draft genome sequence of rust myrtle Austropuccinia psidii MF-1, a brazilian biotype.</title>
        <authorList>
            <person name="Quecine M.C."/>
            <person name="Pachon D.M.R."/>
            <person name="Bonatelli M.L."/>
            <person name="Correr F.H."/>
            <person name="Franceschini L.M."/>
            <person name="Leite T.F."/>
            <person name="Margarido G.R.A."/>
            <person name="Almeida C.A."/>
            <person name="Ferrarezi J.A."/>
            <person name="Labate C.A."/>
        </authorList>
    </citation>
    <scope>NUCLEOTIDE SEQUENCE</scope>
    <source>
        <strain evidence="1">MF-1</strain>
    </source>
</reference>
<comment type="caution">
    <text evidence="1">The sequence shown here is derived from an EMBL/GenBank/DDBJ whole genome shotgun (WGS) entry which is preliminary data.</text>
</comment>